<protein>
    <submittedName>
        <fullName evidence="2">Uma2 family endonuclease</fullName>
    </submittedName>
</protein>
<keyword evidence="2" id="KW-0378">Hydrolase</keyword>
<dbReference type="InterPro" id="IPR012296">
    <property type="entry name" value="Nuclease_put_TT1808"/>
</dbReference>
<evidence type="ECO:0000259" key="1">
    <source>
        <dbReference type="Pfam" id="PF05685"/>
    </source>
</evidence>
<comment type="caution">
    <text evidence="2">The sequence shown here is derived from an EMBL/GenBank/DDBJ whole genome shotgun (WGS) entry which is preliminary data.</text>
</comment>
<dbReference type="Pfam" id="PF05685">
    <property type="entry name" value="Uma2"/>
    <property type="match status" value="1"/>
</dbReference>
<dbReference type="InterPro" id="IPR011335">
    <property type="entry name" value="Restrct_endonuc-II-like"/>
</dbReference>
<dbReference type="CDD" id="cd06260">
    <property type="entry name" value="DUF820-like"/>
    <property type="match status" value="1"/>
</dbReference>
<dbReference type="PANTHER" id="PTHR33352:SF3">
    <property type="entry name" value="SLR1612 PROTEIN"/>
    <property type="match status" value="1"/>
</dbReference>
<dbReference type="RefSeq" id="WP_193917873.1">
    <property type="nucleotide sequence ID" value="NZ_JADEWL010000011.1"/>
</dbReference>
<dbReference type="EMBL" id="JADEWL010000011">
    <property type="protein sequence ID" value="MBE9212181.1"/>
    <property type="molecule type" value="Genomic_DNA"/>
</dbReference>
<accession>A0A8J7EY06</accession>
<sequence>MLEYNLSKYLPSADELPDSDETPVDNELQELIPGLLKSILLILWAERMDWLFAIDMGIYLDPDEPPIVPDAFLCLGVERVYDEELRPSYVLWDENVVPILTLEIVSQNYRKEYTKKLEDYAQMGVLYYVIYSSRRRRKPRLEVHKLINDKYQLQAGNPLWLPEIGLGIGSERGNYSGVTREWLYWYNEAGKRYLTPQEQIQQQAQRTRLLAEKLRELGVDPDAIA</sequence>
<dbReference type="Proteomes" id="UP000620559">
    <property type="component" value="Unassembled WGS sequence"/>
</dbReference>
<feature type="domain" description="Putative restriction endonuclease" evidence="1">
    <location>
        <begin position="32"/>
        <end position="156"/>
    </location>
</feature>
<reference evidence="2" key="1">
    <citation type="submission" date="2020-10" db="EMBL/GenBank/DDBJ databases">
        <authorList>
            <person name="Castelo-Branco R."/>
            <person name="Eusebio N."/>
            <person name="Adriana R."/>
            <person name="Vieira A."/>
            <person name="Brugerolle De Fraissinette N."/>
            <person name="Rezende De Castro R."/>
            <person name="Schneider M.P."/>
            <person name="Vasconcelos V."/>
            <person name="Leao P.N."/>
        </authorList>
    </citation>
    <scope>NUCLEOTIDE SEQUENCE</scope>
    <source>
        <strain evidence="2">LEGE 06105</strain>
    </source>
</reference>
<dbReference type="GO" id="GO:0004519">
    <property type="term" value="F:endonuclease activity"/>
    <property type="evidence" value="ECO:0007669"/>
    <property type="project" value="UniProtKB-KW"/>
</dbReference>
<dbReference type="SUPFAM" id="SSF52980">
    <property type="entry name" value="Restriction endonuclease-like"/>
    <property type="match status" value="1"/>
</dbReference>
<evidence type="ECO:0000313" key="2">
    <source>
        <dbReference type="EMBL" id="MBE9212181.1"/>
    </source>
</evidence>
<evidence type="ECO:0000313" key="3">
    <source>
        <dbReference type="Proteomes" id="UP000620559"/>
    </source>
</evidence>
<proteinExistence type="predicted"/>
<keyword evidence="2" id="KW-0255">Endonuclease</keyword>
<dbReference type="PANTHER" id="PTHR33352">
    <property type="entry name" value="SLR1095 PROTEIN"/>
    <property type="match status" value="1"/>
</dbReference>
<dbReference type="InterPro" id="IPR008538">
    <property type="entry name" value="Uma2"/>
</dbReference>
<dbReference type="AlphaFoldDB" id="A0A8J7EY06"/>
<keyword evidence="3" id="KW-1185">Reference proteome</keyword>
<name>A0A8J7EY06_9CYAN</name>
<keyword evidence="2" id="KW-0540">Nuclease</keyword>
<organism evidence="2 3">
    <name type="scientific">Plectonema cf. radiosum LEGE 06105</name>
    <dbReference type="NCBI Taxonomy" id="945769"/>
    <lineage>
        <taxon>Bacteria</taxon>
        <taxon>Bacillati</taxon>
        <taxon>Cyanobacteriota</taxon>
        <taxon>Cyanophyceae</taxon>
        <taxon>Oscillatoriophycideae</taxon>
        <taxon>Oscillatoriales</taxon>
        <taxon>Microcoleaceae</taxon>
        <taxon>Plectonema</taxon>
    </lineage>
</organism>
<dbReference type="Gene3D" id="3.90.1570.10">
    <property type="entry name" value="tt1808, chain A"/>
    <property type="match status" value="1"/>
</dbReference>
<gene>
    <name evidence="2" type="ORF">IQ247_05560</name>
</gene>